<evidence type="ECO:0000259" key="1">
    <source>
        <dbReference type="Pfam" id="PF03033"/>
    </source>
</evidence>
<dbReference type="AlphaFoldDB" id="A0A1Q9A6A7"/>
<name>A0A1Q9A6A7_9HYPH</name>
<sequence length="425" mass="45832">MQIVIFTIGTEGDVRPLVALGVGLQQAGHRVRIATDPQCADLVIEHGLEFAPLRGDFQHWMRSDKKAMSKALSPLAMASAARRRLKSMAATWPAQGLRATQDADLLIGNGMVFHLAAALGEYLGLPVAETQLVPTLPSHQPPLLPLPEWARSLPGPFNVALGHATQMLIWHILRPAYNDVVRPALRLAPYSWLGPYTYRPRSHLRLFAYSPTLVQPPADLPANVWVTGPWQLEEGSTWQPPAGLTHFLNDGPPPVYVGFGSMIGPDGGRFADLALQAARKTGKRLVLAAGWGGLRSDDDNDDGRIFRIERAPHDWLFPKMALAVHHGGAGTTTAAARAGIASVVVPFFGDQPFWGHRLQKLGVAPRPLDRAGLTVDGLADAIASADSDDMRRNAMALGERMRAEDGLAMAIAAINGLGIKSRSHG</sequence>
<dbReference type="InterPro" id="IPR004276">
    <property type="entry name" value="GlycoTrans_28_N"/>
</dbReference>
<dbReference type="Proteomes" id="UP000544107">
    <property type="component" value="Unassembled WGS sequence"/>
</dbReference>
<dbReference type="EMBL" id="JACIED010000003">
    <property type="protein sequence ID" value="MBB4008767.1"/>
    <property type="molecule type" value="Genomic_DNA"/>
</dbReference>
<dbReference type="Pfam" id="PF06722">
    <property type="entry name" value="EryCIII-like_C"/>
    <property type="match status" value="1"/>
</dbReference>
<feature type="domain" description="Erythromycin biosynthesis protein CIII-like C-terminal" evidence="2">
    <location>
        <begin position="308"/>
        <end position="403"/>
    </location>
</feature>
<dbReference type="FunFam" id="3.40.50.2000:FF:000009">
    <property type="entry name" value="Sterol 3-beta-glucosyltransferase UGT80A2"/>
    <property type="match status" value="1"/>
</dbReference>
<dbReference type="RefSeq" id="WP_075614001.1">
    <property type="nucleotide sequence ID" value="NZ_JACIED010000003.1"/>
</dbReference>
<dbReference type="InterPro" id="IPR002213">
    <property type="entry name" value="UDP_glucos_trans"/>
</dbReference>
<dbReference type="EMBL" id="MKIN01000021">
    <property type="protein sequence ID" value="OLP50110.1"/>
    <property type="molecule type" value="Genomic_DNA"/>
</dbReference>
<dbReference type="PANTHER" id="PTHR48050">
    <property type="entry name" value="STEROL 3-BETA-GLUCOSYLTRANSFERASE"/>
    <property type="match status" value="1"/>
</dbReference>
<evidence type="ECO:0000259" key="2">
    <source>
        <dbReference type="Pfam" id="PF06722"/>
    </source>
</evidence>
<accession>A0A1Q9A6A7</accession>
<reference evidence="3 6" key="2">
    <citation type="submission" date="2020-08" db="EMBL/GenBank/DDBJ databases">
        <title>Genomic Encyclopedia of Type Strains, Phase IV (KMG-IV): sequencing the most valuable type-strain genomes for metagenomic binning, comparative biology and taxonomic classification.</title>
        <authorList>
            <person name="Goeker M."/>
        </authorList>
    </citation>
    <scope>NUCLEOTIDE SEQUENCE [LARGE SCALE GENOMIC DNA]</scope>
    <source>
        <strain evidence="3 6">DSM 100021</strain>
    </source>
</reference>
<proteinExistence type="predicted"/>
<dbReference type="InterPro" id="IPR050426">
    <property type="entry name" value="Glycosyltransferase_28"/>
</dbReference>
<organism evidence="4 5">
    <name type="scientific">Allorhizobium taibaishanense</name>
    <dbReference type="NCBI Taxonomy" id="887144"/>
    <lineage>
        <taxon>Bacteria</taxon>
        <taxon>Pseudomonadati</taxon>
        <taxon>Pseudomonadota</taxon>
        <taxon>Alphaproteobacteria</taxon>
        <taxon>Hyphomicrobiales</taxon>
        <taxon>Rhizobiaceae</taxon>
        <taxon>Rhizobium/Agrobacterium group</taxon>
        <taxon>Allorhizobium</taxon>
    </lineage>
</organism>
<gene>
    <name evidence="4" type="ORF">BJF91_12300</name>
    <name evidence="3" type="ORF">GGQ71_003047</name>
</gene>
<evidence type="ECO:0000313" key="3">
    <source>
        <dbReference type="EMBL" id="MBB4008767.1"/>
    </source>
</evidence>
<comment type="caution">
    <text evidence="4">The sequence shown here is derived from an EMBL/GenBank/DDBJ whole genome shotgun (WGS) entry which is preliminary data.</text>
</comment>
<evidence type="ECO:0000313" key="5">
    <source>
        <dbReference type="Proteomes" id="UP000185598"/>
    </source>
</evidence>
<protein>
    <submittedName>
        <fullName evidence="4">Glucosyl transferase</fullName>
    </submittedName>
    <submittedName>
        <fullName evidence="3">UDP:flavonoid glycosyltransferase YjiC (YdhE family)</fullName>
    </submittedName>
</protein>
<dbReference type="PANTHER" id="PTHR48050:SF13">
    <property type="entry name" value="STEROL 3-BETA-GLUCOSYLTRANSFERASE UGT80A2"/>
    <property type="match status" value="1"/>
</dbReference>
<reference evidence="4 5" key="1">
    <citation type="submission" date="2016-09" db="EMBL/GenBank/DDBJ databases">
        <title>Rhizobium oryziradicis sp. nov., isolated from the root of rice.</title>
        <authorList>
            <person name="Zhao J."/>
            <person name="Zhang X."/>
        </authorList>
    </citation>
    <scope>NUCLEOTIDE SEQUENCE [LARGE SCALE GENOMIC DNA]</scope>
    <source>
        <strain evidence="4 5">14971</strain>
    </source>
</reference>
<dbReference type="InterPro" id="IPR010610">
    <property type="entry name" value="EryCIII-like_C"/>
</dbReference>
<dbReference type="GO" id="GO:0033072">
    <property type="term" value="P:vancomycin biosynthetic process"/>
    <property type="evidence" value="ECO:0007669"/>
    <property type="project" value="UniProtKB-ARBA"/>
</dbReference>
<dbReference type="CDD" id="cd03784">
    <property type="entry name" value="GT1_Gtf-like"/>
    <property type="match status" value="1"/>
</dbReference>
<dbReference type="GO" id="GO:0016758">
    <property type="term" value="F:hexosyltransferase activity"/>
    <property type="evidence" value="ECO:0007669"/>
    <property type="project" value="InterPro"/>
</dbReference>
<dbReference type="GO" id="GO:0005975">
    <property type="term" value="P:carbohydrate metabolic process"/>
    <property type="evidence" value="ECO:0007669"/>
    <property type="project" value="InterPro"/>
</dbReference>
<dbReference type="STRING" id="887144.BJF91_12300"/>
<dbReference type="Gene3D" id="3.40.50.2000">
    <property type="entry name" value="Glycogen Phosphorylase B"/>
    <property type="match status" value="2"/>
</dbReference>
<evidence type="ECO:0000313" key="6">
    <source>
        <dbReference type="Proteomes" id="UP000544107"/>
    </source>
</evidence>
<dbReference type="Pfam" id="PF03033">
    <property type="entry name" value="Glyco_transf_28"/>
    <property type="match status" value="1"/>
</dbReference>
<dbReference type="GO" id="GO:0008194">
    <property type="term" value="F:UDP-glycosyltransferase activity"/>
    <property type="evidence" value="ECO:0007669"/>
    <property type="project" value="InterPro"/>
</dbReference>
<keyword evidence="5" id="KW-1185">Reference proteome</keyword>
<dbReference type="SUPFAM" id="SSF53756">
    <property type="entry name" value="UDP-Glycosyltransferase/glycogen phosphorylase"/>
    <property type="match status" value="1"/>
</dbReference>
<evidence type="ECO:0000313" key="4">
    <source>
        <dbReference type="EMBL" id="OLP50110.1"/>
    </source>
</evidence>
<feature type="domain" description="Glycosyltransferase family 28 N-terminal" evidence="1">
    <location>
        <begin position="3"/>
        <end position="87"/>
    </location>
</feature>
<dbReference type="OrthoDB" id="9805366at2"/>
<dbReference type="Proteomes" id="UP000185598">
    <property type="component" value="Unassembled WGS sequence"/>
</dbReference>
<keyword evidence="4" id="KW-0808">Transferase</keyword>